<comment type="caution">
    <text evidence="2">The sequence shown here is derived from an EMBL/GenBank/DDBJ whole genome shotgun (WGS) entry which is preliminary data.</text>
</comment>
<dbReference type="EMBL" id="ADBV01022073">
    <property type="protein sequence ID" value="EJW70409.1"/>
    <property type="molecule type" value="Genomic_DNA"/>
</dbReference>
<proteinExistence type="predicted"/>
<accession>J9E4V7</accession>
<dbReference type="AlphaFoldDB" id="J9E4V7"/>
<evidence type="ECO:0000313" key="3">
    <source>
        <dbReference type="Proteomes" id="UP000004810"/>
    </source>
</evidence>
<feature type="transmembrane region" description="Helical" evidence="1">
    <location>
        <begin position="7"/>
        <end position="31"/>
    </location>
</feature>
<organism evidence="2 3">
    <name type="scientific">Wuchereria bancrofti</name>
    <dbReference type="NCBI Taxonomy" id="6293"/>
    <lineage>
        <taxon>Eukaryota</taxon>
        <taxon>Metazoa</taxon>
        <taxon>Ecdysozoa</taxon>
        <taxon>Nematoda</taxon>
        <taxon>Chromadorea</taxon>
        <taxon>Rhabditida</taxon>
        <taxon>Spirurina</taxon>
        <taxon>Spiruromorpha</taxon>
        <taxon>Filarioidea</taxon>
        <taxon>Onchocercidae</taxon>
        <taxon>Wuchereria</taxon>
    </lineage>
</organism>
<reference evidence="3" key="1">
    <citation type="submission" date="2012-08" db="EMBL/GenBank/DDBJ databases">
        <title>The Genome Sequence of Wuchereria bancrofti.</title>
        <authorList>
            <person name="Nutman T.B."/>
            <person name="Fink D.L."/>
            <person name="Russ C."/>
            <person name="Young S."/>
            <person name="Zeng Q."/>
            <person name="Koehrsen M."/>
            <person name="Alvarado L."/>
            <person name="Berlin A."/>
            <person name="Chapman S.B."/>
            <person name="Chen Z."/>
            <person name="Freedman E."/>
            <person name="Gellesch M."/>
            <person name="Goldberg J."/>
            <person name="Griggs A."/>
            <person name="Gujja S."/>
            <person name="Heilman E.R."/>
            <person name="Heiman D."/>
            <person name="Hepburn T."/>
            <person name="Howarth C."/>
            <person name="Jen D."/>
            <person name="Larson L."/>
            <person name="Lewis B."/>
            <person name="Mehta T."/>
            <person name="Park D."/>
            <person name="Pearson M."/>
            <person name="Roberts A."/>
            <person name="Saif S."/>
            <person name="Shea T."/>
            <person name="Shenoy N."/>
            <person name="Sisk P."/>
            <person name="Stolte C."/>
            <person name="Sykes S."/>
            <person name="Walk T."/>
            <person name="White J."/>
            <person name="Yandava C."/>
            <person name="Haas B."/>
            <person name="Henn M.R."/>
            <person name="Nusbaum C."/>
            <person name="Birren B."/>
        </authorList>
    </citation>
    <scope>NUCLEOTIDE SEQUENCE [LARGE SCALE GENOMIC DNA]</scope>
    <source>
        <strain evidence="3">NA</strain>
    </source>
</reference>
<evidence type="ECO:0000313" key="2">
    <source>
        <dbReference type="EMBL" id="EJW70409.1"/>
    </source>
</evidence>
<sequence length="44" mass="4963">MFRAKNCLYLYIFGKNPLFFTLFMAAFVGIVTCPDGTGQYFAGK</sequence>
<dbReference type="Proteomes" id="UP000004810">
    <property type="component" value="Unassembled WGS sequence"/>
</dbReference>
<evidence type="ECO:0000256" key="1">
    <source>
        <dbReference type="SAM" id="Phobius"/>
    </source>
</evidence>
<name>J9E4V7_WUCBA</name>
<gene>
    <name evidence="2" type="ORF">WUBG_18682</name>
</gene>
<keyword evidence="1" id="KW-1133">Transmembrane helix</keyword>
<protein>
    <submittedName>
        <fullName evidence="2">Uncharacterized protein</fullName>
    </submittedName>
</protein>
<feature type="non-terminal residue" evidence="2">
    <location>
        <position position="44"/>
    </location>
</feature>
<keyword evidence="1" id="KW-0472">Membrane</keyword>
<keyword evidence="1" id="KW-0812">Transmembrane</keyword>